<name>A0ABW4YEW0_9BACL</name>
<dbReference type="SMART" id="SM00646">
    <property type="entry name" value="Ami_3"/>
    <property type="match status" value="1"/>
</dbReference>
<evidence type="ECO:0000313" key="4">
    <source>
        <dbReference type="Proteomes" id="UP001597362"/>
    </source>
</evidence>
<dbReference type="InterPro" id="IPR050695">
    <property type="entry name" value="N-acetylmuramoyl_amidase_3"/>
</dbReference>
<reference evidence="4" key="1">
    <citation type="journal article" date="2019" name="Int. J. Syst. Evol. Microbiol.">
        <title>The Global Catalogue of Microorganisms (GCM) 10K type strain sequencing project: providing services to taxonomists for standard genome sequencing and annotation.</title>
        <authorList>
            <consortium name="The Broad Institute Genomics Platform"/>
            <consortium name="The Broad Institute Genome Sequencing Center for Infectious Disease"/>
            <person name="Wu L."/>
            <person name="Ma J."/>
        </authorList>
    </citation>
    <scope>NUCLEOTIDE SEQUENCE [LARGE SCALE GENOMIC DNA]</scope>
    <source>
        <strain evidence="4">GH52</strain>
    </source>
</reference>
<dbReference type="InterPro" id="IPR002508">
    <property type="entry name" value="MurNAc-LAA_cat"/>
</dbReference>
<comment type="caution">
    <text evidence="3">The sequence shown here is derived from an EMBL/GenBank/DDBJ whole genome shotgun (WGS) entry which is preliminary data.</text>
</comment>
<dbReference type="PANTHER" id="PTHR30404:SF0">
    <property type="entry name" value="N-ACETYLMURAMOYL-L-ALANINE AMIDASE AMIC"/>
    <property type="match status" value="1"/>
</dbReference>
<dbReference type="CDD" id="cd02696">
    <property type="entry name" value="MurNAc-LAA"/>
    <property type="match status" value="1"/>
</dbReference>
<keyword evidence="4" id="KW-1185">Reference proteome</keyword>
<dbReference type="RefSeq" id="WP_377769204.1">
    <property type="nucleotide sequence ID" value="NZ_JBHUHO010000002.1"/>
</dbReference>
<keyword evidence="1" id="KW-0378">Hydrolase</keyword>
<evidence type="ECO:0000259" key="2">
    <source>
        <dbReference type="SMART" id="SM00646"/>
    </source>
</evidence>
<gene>
    <name evidence="3" type="ORF">ACFSJH_00475</name>
</gene>
<proteinExistence type="predicted"/>
<sequence length="225" mass="25028">MSKKFNRVLLVGILVLVAWLVFKEVPNLSNGFQSADKVIVIDAGHGGKDPGTIGFSGQYEKEMNLAISKKLMKKLKKEGYKVYLTRDNDEYVDNMLRAKLANDKKARVFVSIHGNAVENNDTANGVQVLYFPSRKSSIGNVSNDKLAQTMMRTITKATGASDRGIVEREDLIVLNQTKMPAIIVEAGFLTNEAEEKRLFTDAYQNKVVDGIVEGLKAYFSMQNSR</sequence>
<accession>A0ABW4YEW0</accession>
<dbReference type="Pfam" id="PF01520">
    <property type="entry name" value="Amidase_3"/>
    <property type="match status" value="1"/>
</dbReference>
<dbReference type="SUPFAM" id="SSF53187">
    <property type="entry name" value="Zn-dependent exopeptidases"/>
    <property type="match status" value="1"/>
</dbReference>
<dbReference type="Gene3D" id="3.40.630.40">
    <property type="entry name" value="Zn-dependent exopeptidases"/>
    <property type="match status" value="1"/>
</dbReference>
<dbReference type="EMBL" id="JBHUHO010000002">
    <property type="protein sequence ID" value="MFD2114230.1"/>
    <property type="molecule type" value="Genomic_DNA"/>
</dbReference>
<feature type="domain" description="MurNAc-LAA" evidence="2">
    <location>
        <begin position="98"/>
        <end position="216"/>
    </location>
</feature>
<evidence type="ECO:0000313" key="3">
    <source>
        <dbReference type="EMBL" id="MFD2114230.1"/>
    </source>
</evidence>
<dbReference type="PANTHER" id="PTHR30404">
    <property type="entry name" value="N-ACETYLMURAMOYL-L-ALANINE AMIDASE"/>
    <property type="match status" value="1"/>
</dbReference>
<organism evidence="3 4">
    <name type="scientific">Paenibacillus yanchengensis</name>
    <dbReference type="NCBI Taxonomy" id="2035833"/>
    <lineage>
        <taxon>Bacteria</taxon>
        <taxon>Bacillati</taxon>
        <taxon>Bacillota</taxon>
        <taxon>Bacilli</taxon>
        <taxon>Bacillales</taxon>
        <taxon>Paenibacillaceae</taxon>
        <taxon>Paenibacillus</taxon>
    </lineage>
</organism>
<evidence type="ECO:0000256" key="1">
    <source>
        <dbReference type="ARBA" id="ARBA00022801"/>
    </source>
</evidence>
<protein>
    <submittedName>
        <fullName evidence="3">N-acetylmuramoyl-L-alanine amidase</fullName>
    </submittedName>
</protein>
<dbReference type="Proteomes" id="UP001597362">
    <property type="component" value="Unassembled WGS sequence"/>
</dbReference>